<dbReference type="Proteomes" id="UP000729402">
    <property type="component" value="Unassembled WGS sequence"/>
</dbReference>
<keyword evidence="1" id="KW-0812">Transmembrane</keyword>
<organism evidence="2 3">
    <name type="scientific">Zizania palustris</name>
    <name type="common">Northern wild rice</name>
    <dbReference type="NCBI Taxonomy" id="103762"/>
    <lineage>
        <taxon>Eukaryota</taxon>
        <taxon>Viridiplantae</taxon>
        <taxon>Streptophyta</taxon>
        <taxon>Embryophyta</taxon>
        <taxon>Tracheophyta</taxon>
        <taxon>Spermatophyta</taxon>
        <taxon>Magnoliopsida</taxon>
        <taxon>Liliopsida</taxon>
        <taxon>Poales</taxon>
        <taxon>Poaceae</taxon>
        <taxon>BOP clade</taxon>
        <taxon>Oryzoideae</taxon>
        <taxon>Oryzeae</taxon>
        <taxon>Zizaniinae</taxon>
        <taxon>Zizania</taxon>
    </lineage>
</organism>
<evidence type="ECO:0000256" key="1">
    <source>
        <dbReference type="SAM" id="Phobius"/>
    </source>
</evidence>
<sequence>MHAAAYSFTHSYTLPACICRPAITLSLVILFIIFITAHMHACKYYIHQSDLHLSCTHRDVCTCTHTHTAHTHNL</sequence>
<keyword evidence="1" id="KW-1133">Transmembrane helix</keyword>
<protein>
    <submittedName>
        <fullName evidence="2">Uncharacterized protein</fullName>
    </submittedName>
</protein>
<evidence type="ECO:0000313" key="3">
    <source>
        <dbReference type="Proteomes" id="UP000729402"/>
    </source>
</evidence>
<feature type="transmembrane region" description="Helical" evidence="1">
    <location>
        <begin position="12"/>
        <end position="35"/>
    </location>
</feature>
<keyword evidence="1" id="KW-0472">Membrane</keyword>
<reference evidence="2" key="2">
    <citation type="submission" date="2021-02" db="EMBL/GenBank/DDBJ databases">
        <authorList>
            <person name="Kimball J.A."/>
            <person name="Haas M.W."/>
            <person name="Macchietto M."/>
            <person name="Kono T."/>
            <person name="Duquette J."/>
            <person name="Shao M."/>
        </authorList>
    </citation>
    <scope>NUCLEOTIDE SEQUENCE</scope>
    <source>
        <tissue evidence="2">Fresh leaf tissue</tissue>
    </source>
</reference>
<keyword evidence="3" id="KW-1185">Reference proteome</keyword>
<gene>
    <name evidence="2" type="ORF">GUJ93_ZPchr0010g9545</name>
</gene>
<dbReference type="AlphaFoldDB" id="A0A8J5WAJ0"/>
<accession>A0A8J5WAJ0</accession>
<proteinExistence type="predicted"/>
<evidence type="ECO:0000313" key="2">
    <source>
        <dbReference type="EMBL" id="KAG8087000.1"/>
    </source>
</evidence>
<comment type="caution">
    <text evidence="2">The sequence shown here is derived from an EMBL/GenBank/DDBJ whole genome shotgun (WGS) entry which is preliminary data.</text>
</comment>
<reference evidence="2" key="1">
    <citation type="journal article" date="2021" name="bioRxiv">
        <title>Whole Genome Assembly and Annotation of Northern Wild Rice, Zizania palustris L., Supports a Whole Genome Duplication in the Zizania Genus.</title>
        <authorList>
            <person name="Haas M."/>
            <person name="Kono T."/>
            <person name="Macchietto M."/>
            <person name="Millas R."/>
            <person name="McGilp L."/>
            <person name="Shao M."/>
            <person name="Duquette J."/>
            <person name="Hirsch C.N."/>
            <person name="Kimball J."/>
        </authorList>
    </citation>
    <scope>NUCLEOTIDE SEQUENCE</scope>
    <source>
        <tissue evidence="2">Fresh leaf tissue</tissue>
    </source>
</reference>
<dbReference type="EMBL" id="JAAALK010000082">
    <property type="protein sequence ID" value="KAG8087000.1"/>
    <property type="molecule type" value="Genomic_DNA"/>
</dbReference>
<name>A0A8J5WAJ0_ZIZPA</name>